<organism evidence="1 2">
    <name type="scientific">Kalanchoe fedtschenkoi</name>
    <name type="common">Lavender scallops</name>
    <name type="synonym">South American air plant</name>
    <dbReference type="NCBI Taxonomy" id="63787"/>
    <lineage>
        <taxon>Eukaryota</taxon>
        <taxon>Viridiplantae</taxon>
        <taxon>Streptophyta</taxon>
        <taxon>Embryophyta</taxon>
        <taxon>Tracheophyta</taxon>
        <taxon>Spermatophyta</taxon>
        <taxon>Magnoliopsida</taxon>
        <taxon>eudicotyledons</taxon>
        <taxon>Gunneridae</taxon>
        <taxon>Pentapetalae</taxon>
        <taxon>Saxifragales</taxon>
        <taxon>Crassulaceae</taxon>
        <taxon>Kalanchoe</taxon>
    </lineage>
</organism>
<evidence type="ECO:0000313" key="2">
    <source>
        <dbReference type="Proteomes" id="UP000594263"/>
    </source>
</evidence>
<keyword evidence="2" id="KW-1185">Reference proteome</keyword>
<proteinExistence type="predicted"/>
<accession>A0A7N0UYJ8</accession>
<sequence>MSYLPDLVSSSSSISSTDRRVLLLIAVGHRLGVPQFVQPPTNGLLSLYNRQIVNCLDDVLRILCMRCTPQCGGLSVKPYPNIHRISVCKFSIHEMCISFLTSTKLKVKDTVRQVPQ</sequence>
<dbReference type="AlphaFoldDB" id="A0A7N0UYJ8"/>
<dbReference type="Proteomes" id="UP000594263">
    <property type="component" value="Unplaced"/>
</dbReference>
<dbReference type="Gramene" id="Kaladp0092s0019.1.v1.1">
    <property type="protein sequence ID" value="Kaladp0092s0019.1.v1.1.CDS.1"/>
    <property type="gene ID" value="Kaladp0092s0019.v1.1"/>
</dbReference>
<evidence type="ECO:0000313" key="1">
    <source>
        <dbReference type="EnsemblPlants" id="Kaladp0092s0019.1.v1.1.CDS.1"/>
    </source>
</evidence>
<name>A0A7N0UYJ8_KALFE</name>
<reference evidence="1" key="1">
    <citation type="submission" date="2021-01" db="UniProtKB">
        <authorList>
            <consortium name="EnsemblPlants"/>
        </authorList>
    </citation>
    <scope>IDENTIFICATION</scope>
</reference>
<protein>
    <submittedName>
        <fullName evidence="1">Uncharacterized protein</fullName>
    </submittedName>
</protein>
<dbReference type="EnsemblPlants" id="Kaladp0092s0019.1.v1.1">
    <property type="protein sequence ID" value="Kaladp0092s0019.1.v1.1.CDS.1"/>
    <property type="gene ID" value="Kaladp0092s0019.v1.1"/>
</dbReference>